<protein>
    <submittedName>
        <fullName evidence="1">Uncharacterized protein</fullName>
    </submittedName>
</protein>
<gene>
    <name evidence="1" type="ORF">E2C01_048411</name>
</gene>
<dbReference type="EMBL" id="VSRR010012397">
    <property type="protein sequence ID" value="MPC54493.1"/>
    <property type="molecule type" value="Genomic_DNA"/>
</dbReference>
<dbReference type="Proteomes" id="UP000324222">
    <property type="component" value="Unassembled WGS sequence"/>
</dbReference>
<accession>A0A5B7GB28</accession>
<comment type="caution">
    <text evidence="1">The sequence shown here is derived from an EMBL/GenBank/DDBJ whole genome shotgun (WGS) entry which is preliminary data.</text>
</comment>
<evidence type="ECO:0000313" key="1">
    <source>
        <dbReference type="EMBL" id="MPC54493.1"/>
    </source>
</evidence>
<evidence type="ECO:0000313" key="2">
    <source>
        <dbReference type="Proteomes" id="UP000324222"/>
    </source>
</evidence>
<proteinExistence type="predicted"/>
<reference evidence="1 2" key="1">
    <citation type="submission" date="2019-05" db="EMBL/GenBank/DDBJ databases">
        <title>Another draft genome of Portunus trituberculatus and its Hox gene families provides insights of decapod evolution.</title>
        <authorList>
            <person name="Jeong J.-H."/>
            <person name="Song I."/>
            <person name="Kim S."/>
            <person name="Choi T."/>
            <person name="Kim D."/>
            <person name="Ryu S."/>
            <person name="Kim W."/>
        </authorList>
    </citation>
    <scope>NUCLEOTIDE SEQUENCE [LARGE SCALE GENOMIC DNA]</scope>
    <source>
        <tissue evidence="1">Muscle</tissue>
    </source>
</reference>
<organism evidence="1 2">
    <name type="scientific">Portunus trituberculatus</name>
    <name type="common">Swimming crab</name>
    <name type="synonym">Neptunus trituberculatus</name>
    <dbReference type="NCBI Taxonomy" id="210409"/>
    <lineage>
        <taxon>Eukaryota</taxon>
        <taxon>Metazoa</taxon>
        <taxon>Ecdysozoa</taxon>
        <taxon>Arthropoda</taxon>
        <taxon>Crustacea</taxon>
        <taxon>Multicrustacea</taxon>
        <taxon>Malacostraca</taxon>
        <taxon>Eumalacostraca</taxon>
        <taxon>Eucarida</taxon>
        <taxon>Decapoda</taxon>
        <taxon>Pleocyemata</taxon>
        <taxon>Brachyura</taxon>
        <taxon>Eubrachyura</taxon>
        <taxon>Portunoidea</taxon>
        <taxon>Portunidae</taxon>
        <taxon>Portuninae</taxon>
        <taxon>Portunus</taxon>
    </lineage>
</organism>
<name>A0A5B7GB28_PORTR</name>
<sequence>MRVVGVPKSRPEMAVHFPVPFWPAASLIFSTSASPPHLTHLVTAHPQGILHKVVGFTDELHVAVLNAVVHHFDVVASTILTHPVTAWLVPRLGTDALVEGSELGHHLGQGVSAHHLRSLRLLGQETVHLLCGAVEGTHHPPMIVHVQDEVLPHHCQADQGDVRSVMGKGWG</sequence>
<dbReference type="AlphaFoldDB" id="A0A5B7GB28"/>
<keyword evidence="2" id="KW-1185">Reference proteome</keyword>